<evidence type="ECO:0000313" key="13">
    <source>
        <dbReference type="Proteomes" id="UP000770717"/>
    </source>
</evidence>
<keyword evidence="2" id="KW-1003">Cell membrane</keyword>
<keyword evidence="5" id="KW-0297">G-protein coupled receptor</keyword>
<evidence type="ECO:0000256" key="5">
    <source>
        <dbReference type="ARBA" id="ARBA00023040"/>
    </source>
</evidence>
<name>A0A8J6FWC6_ELECQ</name>
<dbReference type="GO" id="GO:0045028">
    <property type="term" value="F:G protein-coupled purinergic nucleotide receptor activity"/>
    <property type="evidence" value="ECO:0007669"/>
    <property type="project" value="InterPro"/>
</dbReference>
<comment type="caution">
    <text evidence="12">The sequence shown here is derived from an EMBL/GenBank/DDBJ whole genome shotgun (WGS) entry which is preliminary data.</text>
</comment>
<keyword evidence="6 10" id="KW-0472">Membrane</keyword>
<keyword evidence="13" id="KW-1185">Reference proteome</keyword>
<evidence type="ECO:0000313" key="12">
    <source>
        <dbReference type="EMBL" id="KAG9494200.1"/>
    </source>
</evidence>
<dbReference type="FunFam" id="1.20.1070.10:FF:000049">
    <property type="entry name" value="G-protein coupled receptor 87"/>
    <property type="match status" value="1"/>
</dbReference>
<gene>
    <name evidence="12" type="ORF">GDO78_001837</name>
</gene>
<evidence type="ECO:0000256" key="1">
    <source>
        <dbReference type="ARBA" id="ARBA00004651"/>
    </source>
</evidence>
<evidence type="ECO:0000256" key="9">
    <source>
        <dbReference type="ARBA" id="ARBA00023224"/>
    </source>
</evidence>
<feature type="transmembrane region" description="Helical" evidence="10">
    <location>
        <begin position="230"/>
        <end position="250"/>
    </location>
</feature>
<keyword evidence="8" id="KW-0325">Glycoprotein</keyword>
<dbReference type="GO" id="GO:0005886">
    <property type="term" value="C:plasma membrane"/>
    <property type="evidence" value="ECO:0007669"/>
    <property type="project" value="UniProtKB-SubCell"/>
</dbReference>
<sequence length="334" mass="38784">MEDSGTHGEEVSTGIDSRVNQVFFPVAYTILFIAGSMMNGLAIIVFFQLPSKSNFIIFLKNSVISDTLMIMTFPFKILGDAKLGLWPLKGFACRFTSVVFYFTMYISIIFLGLITIDRYKKTVKPFDKSCTKNLFSAKILSASIWIIMFLLSLPNMILTNKELTPKSVRSCAKLKSEFGLVWHEIVNYTCQIIFWVTFAIIVVCYLLITKKLFQSYKRTRREQTQCRKRVNMKVFIIIGVFFVSFVPYHFARIPYTLSQTRDGFRCSAHYTLFYVKESTLFLSSLNACLDPFIYFFLCRSFRNSLLAMWKKRRGSLSLYTRRQEYNTSNAETKI</sequence>
<dbReference type="PANTHER" id="PTHR24233">
    <property type="entry name" value="P2Y PURINOCEPTOR-RELATED G-PROTEIN COUPLED RECEPTOR"/>
    <property type="match status" value="1"/>
</dbReference>
<dbReference type="AlphaFoldDB" id="A0A8J6FWC6"/>
<protein>
    <recommendedName>
        <fullName evidence="11">G-protein coupled receptors family 1 profile domain-containing protein</fullName>
    </recommendedName>
</protein>
<evidence type="ECO:0000256" key="6">
    <source>
        <dbReference type="ARBA" id="ARBA00023136"/>
    </source>
</evidence>
<feature type="transmembrane region" description="Helical" evidence="10">
    <location>
        <begin position="58"/>
        <end position="78"/>
    </location>
</feature>
<accession>A0A8J6FWC6</accession>
<dbReference type="SUPFAM" id="SSF81321">
    <property type="entry name" value="Family A G protein-coupled receptor-like"/>
    <property type="match status" value="1"/>
</dbReference>
<evidence type="ECO:0000256" key="2">
    <source>
        <dbReference type="ARBA" id="ARBA00022475"/>
    </source>
</evidence>
<evidence type="ECO:0000256" key="8">
    <source>
        <dbReference type="ARBA" id="ARBA00023180"/>
    </source>
</evidence>
<dbReference type="Gene3D" id="1.20.1070.10">
    <property type="entry name" value="Rhodopsin 7-helix transmembrane proteins"/>
    <property type="match status" value="1"/>
</dbReference>
<comment type="subcellular location">
    <subcellularLocation>
        <location evidence="1">Cell membrane</location>
        <topology evidence="1">Multi-pass membrane protein</topology>
    </subcellularLocation>
</comment>
<proteinExistence type="predicted"/>
<dbReference type="GO" id="GO:0007596">
    <property type="term" value="P:blood coagulation"/>
    <property type="evidence" value="ECO:0007669"/>
    <property type="project" value="InterPro"/>
</dbReference>
<feature type="transmembrane region" description="Helical" evidence="10">
    <location>
        <begin position="22"/>
        <end position="46"/>
    </location>
</feature>
<dbReference type="PRINTS" id="PR00237">
    <property type="entry name" value="GPCRRHODOPSN"/>
</dbReference>
<dbReference type="PROSITE" id="PS50262">
    <property type="entry name" value="G_PROTEIN_RECEP_F1_2"/>
    <property type="match status" value="1"/>
</dbReference>
<feature type="transmembrane region" description="Helical" evidence="10">
    <location>
        <begin position="137"/>
        <end position="157"/>
    </location>
</feature>
<dbReference type="EMBL" id="WNTK01000001">
    <property type="protein sequence ID" value="KAG9494200.1"/>
    <property type="molecule type" value="Genomic_DNA"/>
</dbReference>
<evidence type="ECO:0000256" key="4">
    <source>
        <dbReference type="ARBA" id="ARBA00022989"/>
    </source>
</evidence>
<keyword evidence="4 10" id="KW-1133">Transmembrane helix</keyword>
<dbReference type="Pfam" id="PF00001">
    <property type="entry name" value="7tm_1"/>
    <property type="match status" value="1"/>
</dbReference>
<dbReference type="PRINTS" id="PR01569">
    <property type="entry name" value="P2Y12PRNCPTR"/>
</dbReference>
<evidence type="ECO:0000256" key="7">
    <source>
        <dbReference type="ARBA" id="ARBA00023170"/>
    </source>
</evidence>
<evidence type="ECO:0000256" key="3">
    <source>
        <dbReference type="ARBA" id="ARBA00022692"/>
    </source>
</evidence>
<dbReference type="PANTHER" id="PTHR24233:SF0">
    <property type="entry name" value="P2Y PURINOCEPTOR 12"/>
    <property type="match status" value="1"/>
</dbReference>
<feature type="transmembrane region" description="Helical" evidence="10">
    <location>
        <begin position="280"/>
        <end position="301"/>
    </location>
</feature>
<evidence type="ECO:0000259" key="11">
    <source>
        <dbReference type="PROSITE" id="PS50262"/>
    </source>
</evidence>
<reference evidence="12" key="1">
    <citation type="thesis" date="2020" institute="ProQuest LLC" country="789 East Eisenhower Parkway, Ann Arbor, MI, USA">
        <title>Comparative Genomics and Chromosome Evolution.</title>
        <authorList>
            <person name="Mudd A.B."/>
        </authorList>
    </citation>
    <scope>NUCLEOTIDE SEQUENCE</scope>
    <source>
        <strain evidence="12">HN-11 Male</strain>
        <tissue evidence="12">Kidney and liver</tissue>
    </source>
</reference>
<dbReference type="InterPro" id="IPR017452">
    <property type="entry name" value="GPCR_Rhodpsn_7TM"/>
</dbReference>
<feature type="domain" description="G-protein coupled receptors family 1 profile" evidence="11">
    <location>
        <begin position="38"/>
        <end position="294"/>
    </location>
</feature>
<evidence type="ECO:0000256" key="10">
    <source>
        <dbReference type="SAM" id="Phobius"/>
    </source>
</evidence>
<dbReference type="InterPro" id="IPR005394">
    <property type="entry name" value="P2Y12_rcpt"/>
</dbReference>
<dbReference type="OrthoDB" id="6163051at2759"/>
<feature type="transmembrane region" description="Helical" evidence="10">
    <location>
        <begin position="98"/>
        <end position="116"/>
    </location>
</feature>
<keyword evidence="9" id="KW-0807">Transducer</keyword>
<feature type="transmembrane region" description="Helical" evidence="10">
    <location>
        <begin position="185"/>
        <end position="209"/>
    </location>
</feature>
<dbReference type="PRINTS" id="PR01157">
    <property type="entry name" value="P2YPURNOCPTR"/>
</dbReference>
<organism evidence="12 13">
    <name type="scientific">Eleutherodactylus coqui</name>
    <name type="common">Puerto Rican coqui</name>
    <dbReference type="NCBI Taxonomy" id="57060"/>
    <lineage>
        <taxon>Eukaryota</taxon>
        <taxon>Metazoa</taxon>
        <taxon>Chordata</taxon>
        <taxon>Craniata</taxon>
        <taxon>Vertebrata</taxon>
        <taxon>Euteleostomi</taxon>
        <taxon>Amphibia</taxon>
        <taxon>Batrachia</taxon>
        <taxon>Anura</taxon>
        <taxon>Neobatrachia</taxon>
        <taxon>Hyloidea</taxon>
        <taxon>Eleutherodactylidae</taxon>
        <taxon>Eleutherodactylinae</taxon>
        <taxon>Eleutherodactylus</taxon>
        <taxon>Eleutherodactylus</taxon>
    </lineage>
</organism>
<dbReference type="Proteomes" id="UP000770717">
    <property type="component" value="Unassembled WGS sequence"/>
</dbReference>
<keyword evidence="7" id="KW-0675">Receptor</keyword>
<keyword evidence="3 10" id="KW-0812">Transmembrane</keyword>
<dbReference type="InterPro" id="IPR000276">
    <property type="entry name" value="GPCR_Rhodpsn"/>
</dbReference>